<protein>
    <submittedName>
        <fullName evidence="2">YVTN family beta-propeller protein</fullName>
    </submittedName>
</protein>
<dbReference type="InterPro" id="IPR011964">
    <property type="entry name" value="YVTN_b-propeller_repeat"/>
</dbReference>
<dbReference type="Gene3D" id="2.130.10.10">
    <property type="entry name" value="YVTN repeat-like/Quinoprotein amine dehydrogenase"/>
    <property type="match status" value="1"/>
</dbReference>
<reference evidence="2 3" key="1">
    <citation type="submission" date="2020-03" db="EMBL/GenBank/DDBJ databases">
        <title>Genomic Encyclopedia of Type Strains, Phase IV (KMG-IV): sequencing the most valuable type-strain genomes for metagenomic binning, comparative biology and taxonomic classification.</title>
        <authorList>
            <person name="Goeker M."/>
        </authorList>
    </citation>
    <scope>NUCLEOTIDE SEQUENCE [LARGE SCALE GENOMIC DNA]</scope>
    <source>
        <strain evidence="2 3">DSM 103870</strain>
    </source>
</reference>
<dbReference type="NCBIfam" id="TIGR02276">
    <property type="entry name" value="beta_rpt_yvtn"/>
    <property type="match status" value="1"/>
</dbReference>
<comment type="caution">
    <text evidence="2">The sequence shown here is derived from an EMBL/GenBank/DDBJ whole genome shotgun (WGS) entry which is preliminary data.</text>
</comment>
<dbReference type="Proteomes" id="UP001429580">
    <property type="component" value="Unassembled WGS sequence"/>
</dbReference>
<dbReference type="RefSeq" id="WP_166949289.1">
    <property type="nucleotide sequence ID" value="NZ_JAASQI010000002.1"/>
</dbReference>
<dbReference type="PANTHER" id="PTHR47197:SF3">
    <property type="entry name" value="DIHYDRO-HEME D1 DEHYDROGENASE"/>
    <property type="match status" value="1"/>
</dbReference>
<organism evidence="2 3">
    <name type="scientific">Pseudochelatococcus lubricantis</name>
    <dbReference type="NCBI Taxonomy" id="1538102"/>
    <lineage>
        <taxon>Bacteria</taxon>
        <taxon>Pseudomonadati</taxon>
        <taxon>Pseudomonadota</taxon>
        <taxon>Alphaproteobacteria</taxon>
        <taxon>Hyphomicrobiales</taxon>
        <taxon>Chelatococcaceae</taxon>
        <taxon>Pseudochelatococcus</taxon>
    </lineage>
</organism>
<feature type="signal peptide" evidence="1">
    <location>
        <begin position="1"/>
        <end position="31"/>
    </location>
</feature>
<proteinExistence type="predicted"/>
<gene>
    <name evidence="2" type="ORF">FHS82_000913</name>
</gene>
<dbReference type="SUPFAM" id="SSF51004">
    <property type="entry name" value="C-terminal (heme d1) domain of cytochrome cd1-nitrite reductase"/>
    <property type="match status" value="1"/>
</dbReference>
<accession>A0ABX0UWF6</accession>
<dbReference type="InterPro" id="IPR011048">
    <property type="entry name" value="Haem_d1_sf"/>
</dbReference>
<dbReference type="InterPro" id="IPR051200">
    <property type="entry name" value="Host-pathogen_enzymatic-act"/>
</dbReference>
<dbReference type="EMBL" id="JAASQI010000002">
    <property type="protein sequence ID" value="NIJ57087.1"/>
    <property type="molecule type" value="Genomic_DNA"/>
</dbReference>
<feature type="chain" id="PRO_5047072048" evidence="1">
    <location>
        <begin position="32"/>
        <end position="466"/>
    </location>
</feature>
<evidence type="ECO:0000313" key="3">
    <source>
        <dbReference type="Proteomes" id="UP001429580"/>
    </source>
</evidence>
<keyword evidence="1" id="KW-0732">Signal</keyword>
<dbReference type="InterPro" id="IPR015943">
    <property type="entry name" value="WD40/YVTN_repeat-like_dom_sf"/>
</dbReference>
<sequence length="466" mass="48491">MTPRISYVKHRCKLPVLALALVVLVPAGGFAQNAVFDAPDADFKGRVSAGGVVTPGSAAILRGSSFKPGQTVILSRGNTILNPEGKPLTVDDKGGFELKIDVPADAVPGQHPIIVNVANPTAAAVAQLKVSPVIPASGADKFTAVSEKVVPGLYQVAYSPKSNALFVTSAVGRPPVKESKLVKLNAGTLAKEAEVDAKPVAGRSDGHLHAVYGVGVDDVEGNVWTTTTRDGSVAVFRQSDLSLVKQFEADAVPHSRDVVVDAEQGRAYASAVGGNFVVVFDTKKLEKLQNIEIESKVRGEKFTPTALALDAGNRKLYTVSLSTAEAAVIDTKTNTVDKVLPLPGAKSSIGVAVDAAGKQLYVVSQGSDNLLIIDIETGKVLHDVKTGAGPLNVAFDPVSKLAYVVNRGAGTVTVVNPQGEIVANLEGGTFPNHVAADGKGHVFVINKARGEDDPTGDRLTRLTPKS</sequence>
<name>A0ABX0UWF6_9HYPH</name>
<dbReference type="PANTHER" id="PTHR47197">
    <property type="entry name" value="PROTEIN NIRF"/>
    <property type="match status" value="1"/>
</dbReference>
<keyword evidence="3" id="KW-1185">Reference proteome</keyword>
<evidence type="ECO:0000256" key="1">
    <source>
        <dbReference type="SAM" id="SignalP"/>
    </source>
</evidence>
<evidence type="ECO:0000313" key="2">
    <source>
        <dbReference type="EMBL" id="NIJ57087.1"/>
    </source>
</evidence>